<gene>
    <name evidence="3" type="ORF">Theth_1892</name>
</gene>
<dbReference type="STRING" id="688269.Theth_1892"/>
<protein>
    <submittedName>
        <fullName evidence="3">Amidohydrolase</fullName>
    </submittedName>
</protein>
<feature type="binding site" evidence="1">
    <location>
        <position position="88"/>
    </location>
    <ligand>
        <name>Mn(2+)</name>
        <dbReference type="ChEBI" id="CHEBI:29035"/>
        <label>2</label>
    </ligand>
</feature>
<dbReference type="InterPro" id="IPR036264">
    <property type="entry name" value="Bact_exopeptidase_dim_dom"/>
</dbReference>
<dbReference type="Proteomes" id="UP000006804">
    <property type="component" value="Chromosome"/>
</dbReference>
<dbReference type="PIRSF" id="PIRSF005962">
    <property type="entry name" value="Pept_M20D_amidohydro"/>
    <property type="match status" value="1"/>
</dbReference>
<organism evidence="3 4">
    <name type="scientific">Pseudothermotoga thermarum DSM 5069</name>
    <dbReference type="NCBI Taxonomy" id="688269"/>
    <lineage>
        <taxon>Bacteria</taxon>
        <taxon>Thermotogati</taxon>
        <taxon>Thermotogota</taxon>
        <taxon>Thermotogae</taxon>
        <taxon>Thermotogales</taxon>
        <taxon>Thermotogaceae</taxon>
        <taxon>Pseudothermotoga</taxon>
    </lineage>
</organism>
<evidence type="ECO:0000259" key="2">
    <source>
        <dbReference type="Pfam" id="PF07687"/>
    </source>
</evidence>
<dbReference type="InterPro" id="IPR011650">
    <property type="entry name" value="Peptidase_M20_dimer"/>
</dbReference>
<dbReference type="Gene3D" id="3.40.630.10">
    <property type="entry name" value="Zn peptidases"/>
    <property type="match status" value="1"/>
</dbReference>
<sequence>MREIELRRILHQHPEPSFKEFTTHKILKKFIEELNFGEIFPVETGLVIVRRMLKDNSFVLFRAEMDALEIEEKTNYSYRSKNNFMHACGHDFHMAALYGLMKRIVERNFAGNVICVFQPGEETGCGALKILNFLLEKGYDIKAAVAMHVTDEYPVGTIASKPGTLFCASLEIDVEVVGQAAHAAFHWMGKDALRTCVEFLEKFYKMSWCDDLVWFGKIAGGRARNVVADEVVLQGTIRSKKLEKIDSIVEKLNQTLKEICLDLGTSFQIKRGATYRQVEVNEKLFSVLKQVAVAYGWNFVECDTKFTAEDFGYFSQYYPALMFWFGTKERETYGLHSDRFLPADELVPKASEFLYSLLLHLMIF</sequence>
<dbReference type="GO" id="GO:0016787">
    <property type="term" value="F:hydrolase activity"/>
    <property type="evidence" value="ECO:0007669"/>
    <property type="project" value="UniProtKB-KW"/>
</dbReference>
<dbReference type="Pfam" id="PF01546">
    <property type="entry name" value="Peptidase_M20"/>
    <property type="match status" value="1"/>
</dbReference>
<dbReference type="CDD" id="cd03886">
    <property type="entry name" value="M20_Acy1"/>
    <property type="match status" value="1"/>
</dbReference>
<dbReference type="PANTHER" id="PTHR11014:SF63">
    <property type="entry name" value="METALLOPEPTIDASE, PUTATIVE (AFU_ORTHOLOGUE AFUA_6G09600)-RELATED"/>
    <property type="match status" value="1"/>
</dbReference>
<keyword evidence="1" id="KW-0479">Metal-binding</keyword>
<dbReference type="Pfam" id="PF07687">
    <property type="entry name" value="M20_dimer"/>
    <property type="match status" value="1"/>
</dbReference>
<comment type="cofactor">
    <cofactor evidence="1">
        <name>Mn(2+)</name>
        <dbReference type="ChEBI" id="CHEBI:29035"/>
    </cofactor>
    <text evidence="1">The Mn(2+) ion enhances activity.</text>
</comment>
<keyword evidence="3" id="KW-0378">Hydrolase</keyword>
<proteinExistence type="predicted"/>
<dbReference type="PANTHER" id="PTHR11014">
    <property type="entry name" value="PEPTIDASE M20 FAMILY MEMBER"/>
    <property type="match status" value="1"/>
</dbReference>
<dbReference type="InterPro" id="IPR017439">
    <property type="entry name" value="Amidohydrolase"/>
</dbReference>
<accession>F7YWF5</accession>
<dbReference type="eggNOG" id="COG1473">
    <property type="taxonomic scope" value="Bacteria"/>
</dbReference>
<keyword evidence="4" id="KW-1185">Reference proteome</keyword>
<dbReference type="SUPFAM" id="SSF53187">
    <property type="entry name" value="Zn-dependent exopeptidases"/>
    <property type="match status" value="1"/>
</dbReference>
<dbReference type="GO" id="GO:0046872">
    <property type="term" value="F:metal ion binding"/>
    <property type="evidence" value="ECO:0007669"/>
    <property type="project" value="UniProtKB-KW"/>
</dbReference>
<feature type="binding site" evidence="1">
    <location>
        <position position="90"/>
    </location>
    <ligand>
        <name>Mn(2+)</name>
        <dbReference type="ChEBI" id="CHEBI:29035"/>
        <label>2</label>
    </ligand>
</feature>
<dbReference type="KEGG" id="tta:Theth_1892"/>
<dbReference type="PATRIC" id="fig|688269.3.peg.1951"/>
<dbReference type="InterPro" id="IPR002933">
    <property type="entry name" value="Peptidase_M20"/>
</dbReference>
<keyword evidence="1" id="KW-0464">Manganese</keyword>
<feature type="binding site" evidence="1">
    <location>
        <position position="148"/>
    </location>
    <ligand>
        <name>Mn(2+)</name>
        <dbReference type="ChEBI" id="CHEBI:29035"/>
        <label>2</label>
    </ligand>
</feature>
<dbReference type="NCBIfam" id="TIGR01891">
    <property type="entry name" value="amidohydrolases"/>
    <property type="match status" value="1"/>
</dbReference>
<dbReference type="Gene3D" id="3.30.70.360">
    <property type="match status" value="1"/>
</dbReference>
<dbReference type="RefSeq" id="WP_013933141.1">
    <property type="nucleotide sequence ID" value="NC_015707.1"/>
</dbReference>
<dbReference type="SUPFAM" id="SSF55031">
    <property type="entry name" value="Bacterial exopeptidase dimerisation domain"/>
    <property type="match status" value="1"/>
</dbReference>
<name>F7YWF5_9THEM</name>
<evidence type="ECO:0000256" key="1">
    <source>
        <dbReference type="PIRSR" id="PIRSR005962-1"/>
    </source>
</evidence>
<dbReference type="AlphaFoldDB" id="F7YWF5"/>
<dbReference type="EMBL" id="CP002351">
    <property type="protein sequence ID" value="AEH51933.1"/>
    <property type="molecule type" value="Genomic_DNA"/>
</dbReference>
<reference evidence="3 4" key="1">
    <citation type="submission" date="2010-11" db="EMBL/GenBank/DDBJ databases">
        <title>The complete genome of Thermotoga thermarum DSM 5069.</title>
        <authorList>
            <consortium name="US DOE Joint Genome Institute (JGI-PGF)"/>
            <person name="Lucas S."/>
            <person name="Copeland A."/>
            <person name="Lapidus A."/>
            <person name="Bruce D."/>
            <person name="Goodwin L."/>
            <person name="Pitluck S."/>
            <person name="Kyrpides N."/>
            <person name="Mavromatis K."/>
            <person name="Ivanova N."/>
            <person name="Zeytun A."/>
            <person name="Brettin T."/>
            <person name="Detter J.C."/>
            <person name="Tapia R."/>
            <person name="Han C."/>
            <person name="Land M."/>
            <person name="Hauser L."/>
            <person name="Markowitz V."/>
            <person name="Cheng J.-F."/>
            <person name="Hugenholtz P."/>
            <person name="Woyke T."/>
            <person name="Wu D."/>
            <person name="Spring S."/>
            <person name="Schroeder M."/>
            <person name="Brambilla E."/>
            <person name="Klenk H.-P."/>
            <person name="Eisen J.A."/>
        </authorList>
    </citation>
    <scope>NUCLEOTIDE SEQUENCE [LARGE SCALE GENOMIC DNA]</scope>
    <source>
        <strain evidence="3 4">DSM 5069</strain>
    </source>
</reference>
<evidence type="ECO:0000313" key="3">
    <source>
        <dbReference type="EMBL" id="AEH51933.1"/>
    </source>
</evidence>
<evidence type="ECO:0000313" key="4">
    <source>
        <dbReference type="Proteomes" id="UP000006804"/>
    </source>
</evidence>
<feature type="binding site" evidence="1">
    <location>
        <position position="336"/>
    </location>
    <ligand>
        <name>Mn(2+)</name>
        <dbReference type="ChEBI" id="CHEBI:29035"/>
        <label>2</label>
    </ligand>
</feature>
<feature type="domain" description="Peptidase M20 dimerisation" evidence="2">
    <location>
        <begin position="171"/>
        <end position="260"/>
    </location>
</feature>
<feature type="binding site" evidence="1">
    <location>
        <position position="122"/>
    </location>
    <ligand>
        <name>Mn(2+)</name>
        <dbReference type="ChEBI" id="CHEBI:29035"/>
        <label>2</label>
    </ligand>
</feature>
<dbReference type="OrthoDB" id="9776731at2"/>
<dbReference type="HOGENOM" id="CLU_023257_0_1_0"/>